<protein>
    <submittedName>
        <fullName evidence="2">Uncharacterized protein</fullName>
    </submittedName>
</protein>
<name>A0A915IFD9_ROMCU</name>
<accession>A0A915IFD9</accession>
<keyword evidence="1" id="KW-1185">Reference proteome</keyword>
<dbReference type="WBParaSite" id="nRc.2.0.1.t12627-RA">
    <property type="protein sequence ID" value="nRc.2.0.1.t12627-RA"/>
    <property type="gene ID" value="nRc.2.0.1.g12627"/>
</dbReference>
<evidence type="ECO:0000313" key="2">
    <source>
        <dbReference type="WBParaSite" id="nRc.2.0.1.t12627-RA"/>
    </source>
</evidence>
<evidence type="ECO:0000313" key="1">
    <source>
        <dbReference type="Proteomes" id="UP000887565"/>
    </source>
</evidence>
<proteinExistence type="predicted"/>
<organism evidence="1 2">
    <name type="scientific">Romanomermis culicivorax</name>
    <name type="common">Nematode worm</name>
    <dbReference type="NCBI Taxonomy" id="13658"/>
    <lineage>
        <taxon>Eukaryota</taxon>
        <taxon>Metazoa</taxon>
        <taxon>Ecdysozoa</taxon>
        <taxon>Nematoda</taxon>
        <taxon>Enoplea</taxon>
        <taxon>Dorylaimia</taxon>
        <taxon>Mermithida</taxon>
        <taxon>Mermithoidea</taxon>
        <taxon>Mermithidae</taxon>
        <taxon>Romanomermis</taxon>
    </lineage>
</organism>
<reference evidence="2" key="1">
    <citation type="submission" date="2022-11" db="UniProtKB">
        <authorList>
            <consortium name="WormBaseParasite"/>
        </authorList>
    </citation>
    <scope>IDENTIFICATION</scope>
</reference>
<dbReference type="Proteomes" id="UP000887565">
    <property type="component" value="Unplaced"/>
</dbReference>
<dbReference type="AlphaFoldDB" id="A0A915IFD9"/>
<sequence length="79" mass="8676">MLRMRQTSNVDGSEIMIYSGGDVCGAGHVMNSRMHHYNMFRLTLSPVHTSARCRASMFGATVGDAGEHSSEQTVRRACL</sequence>